<dbReference type="Gene3D" id="1.10.1660.60">
    <property type="entry name" value="Putative excisionased domain DUF1233"/>
    <property type="match status" value="1"/>
</dbReference>
<dbReference type="AlphaFoldDB" id="A0A726XT15"/>
<accession>A0A726XT15</accession>
<dbReference type="InterPro" id="IPR009634">
    <property type="entry name" value="Put_exci"/>
</dbReference>
<evidence type="ECO:0000313" key="1">
    <source>
        <dbReference type="EMBL" id="HAE1794702.1"/>
    </source>
</evidence>
<name>A0A726XT15_SALET</name>
<organism evidence="1">
    <name type="scientific">Salmonella enterica subsp. enterica serovar Ank</name>
    <dbReference type="NCBI Taxonomy" id="1173578"/>
    <lineage>
        <taxon>Bacteria</taxon>
        <taxon>Pseudomonadati</taxon>
        <taxon>Pseudomonadota</taxon>
        <taxon>Gammaproteobacteria</taxon>
        <taxon>Enterobacterales</taxon>
        <taxon>Enterobacteriaceae</taxon>
        <taxon>Salmonella</taxon>
    </lineage>
</organism>
<reference evidence="1" key="2">
    <citation type="submission" date="2018-07" db="EMBL/GenBank/DDBJ databases">
        <authorList>
            <consortium name="NCBI Pathogen Detection Project"/>
        </authorList>
    </citation>
    <scope>NUCLEOTIDE SEQUENCE</scope>
    <source>
        <strain evidence="1">BCW_2640</strain>
    </source>
</reference>
<proteinExistence type="predicted"/>
<dbReference type="InterPro" id="IPR038146">
    <property type="entry name" value="933W_put_Xis_sf"/>
</dbReference>
<dbReference type="Pfam" id="PF06806">
    <property type="entry name" value="DUF1233"/>
    <property type="match status" value="1"/>
</dbReference>
<protein>
    <recommendedName>
        <fullName evidence="2">Excisionase</fullName>
    </recommendedName>
</protein>
<sequence length="71" mass="8627">MQQIVFNEEWMVEKKLQDRTGLNDRQIEKYRQNCWIEGVHFKRVSPSGNLRSSRGTTWYNYPMINKFIQDS</sequence>
<dbReference type="EMBL" id="DAARBX010000017">
    <property type="protein sequence ID" value="HAE1794702.1"/>
    <property type="molecule type" value="Genomic_DNA"/>
</dbReference>
<evidence type="ECO:0008006" key="2">
    <source>
        <dbReference type="Google" id="ProtNLM"/>
    </source>
</evidence>
<comment type="caution">
    <text evidence="1">The sequence shown here is derived from an EMBL/GenBank/DDBJ whole genome shotgun (WGS) entry which is preliminary data.</text>
</comment>
<reference evidence="1" key="1">
    <citation type="journal article" date="2018" name="Genome Biol.">
        <title>SKESA: strategic k-mer extension for scrupulous assemblies.</title>
        <authorList>
            <person name="Souvorov A."/>
            <person name="Agarwala R."/>
            <person name="Lipman D.J."/>
        </authorList>
    </citation>
    <scope>NUCLEOTIDE SEQUENCE</scope>
    <source>
        <strain evidence="1">BCW_2640</strain>
    </source>
</reference>
<gene>
    <name evidence="1" type="ORF">G3V02_003453</name>
</gene>